<feature type="compositionally biased region" description="Basic and acidic residues" evidence="1">
    <location>
        <begin position="79"/>
        <end position="91"/>
    </location>
</feature>
<feature type="region of interest" description="Disordered" evidence="1">
    <location>
        <begin position="66"/>
        <end position="91"/>
    </location>
</feature>
<accession>A0ABU6WXI5</accession>
<dbReference type="EMBL" id="JASCZI010184505">
    <property type="protein sequence ID" value="MED6190161.1"/>
    <property type="molecule type" value="Genomic_DNA"/>
</dbReference>
<keyword evidence="3" id="KW-1185">Reference proteome</keyword>
<organism evidence="2 3">
    <name type="scientific">Stylosanthes scabra</name>
    <dbReference type="NCBI Taxonomy" id="79078"/>
    <lineage>
        <taxon>Eukaryota</taxon>
        <taxon>Viridiplantae</taxon>
        <taxon>Streptophyta</taxon>
        <taxon>Embryophyta</taxon>
        <taxon>Tracheophyta</taxon>
        <taxon>Spermatophyta</taxon>
        <taxon>Magnoliopsida</taxon>
        <taxon>eudicotyledons</taxon>
        <taxon>Gunneridae</taxon>
        <taxon>Pentapetalae</taxon>
        <taxon>rosids</taxon>
        <taxon>fabids</taxon>
        <taxon>Fabales</taxon>
        <taxon>Fabaceae</taxon>
        <taxon>Papilionoideae</taxon>
        <taxon>50 kb inversion clade</taxon>
        <taxon>dalbergioids sensu lato</taxon>
        <taxon>Dalbergieae</taxon>
        <taxon>Pterocarpus clade</taxon>
        <taxon>Stylosanthes</taxon>
    </lineage>
</organism>
<dbReference type="PANTHER" id="PTHR37751">
    <property type="entry name" value="LOW PROTEIN: M-PHASE INDUCER PHOSPHATASE-LIKE PROTEIN"/>
    <property type="match status" value="1"/>
</dbReference>
<name>A0ABU6WXI5_9FABA</name>
<evidence type="ECO:0000313" key="3">
    <source>
        <dbReference type="Proteomes" id="UP001341840"/>
    </source>
</evidence>
<feature type="compositionally biased region" description="Low complexity" evidence="1">
    <location>
        <begin position="11"/>
        <end position="20"/>
    </location>
</feature>
<reference evidence="2 3" key="1">
    <citation type="journal article" date="2023" name="Plants (Basel)">
        <title>Bridging the Gap: Combining Genomics and Transcriptomics Approaches to Understand Stylosanthes scabra, an Orphan Legume from the Brazilian Caatinga.</title>
        <authorList>
            <person name="Ferreira-Neto J.R.C."/>
            <person name="da Silva M.D."/>
            <person name="Binneck E."/>
            <person name="de Melo N.F."/>
            <person name="da Silva R.H."/>
            <person name="de Melo A.L.T.M."/>
            <person name="Pandolfi V."/>
            <person name="Bustamante F.O."/>
            <person name="Brasileiro-Vidal A.C."/>
            <person name="Benko-Iseppon A.M."/>
        </authorList>
    </citation>
    <scope>NUCLEOTIDE SEQUENCE [LARGE SCALE GENOMIC DNA]</scope>
    <source>
        <tissue evidence="2">Leaves</tissue>
    </source>
</reference>
<protein>
    <submittedName>
        <fullName evidence="2">Uncharacterized protein</fullName>
    </submittedName>
</protein>
<gene>
    <name evidence="2" type="ORF">PIB30_102984</name>
</gene>
<evidence type="ECO:0000256" key="1">
    <source>
        <dbReference type="SAM" id="MobiDB-lite"/>
    </source>
</evidence>
<proteinExistence type="predicted"/>
<comment type="caution">
    <text evidence="2">The sequence shown here is derived from an EMBL/GenBank/DDBJ whole genome shotgun (WGS) entry which is preliminary data.</text>
</comment>
<sequence>MGKDYWYWPTSSSSSSSSSSKPSATSGCMSALFHTFDFHPFHHFSINQQQHKPPSSSSTIFISQSLSKEEHYSNQNKQKHIDKDKIRELFK</sequence>
<dbReference type="Proteomes" id="UP001341840">
    <property type="component" value="Unassembled WGS sequence"/>
</dbReference>
<dbReference type="PANTHER" id="PTHR37751:SF1">
    <property type="entry name" value="LOW PROTEIN: M-PHASE INDUCER PHOSPHATASE-LIKE PROTEIN"/>
    <property type="match status" value="1"/>
</dbReference>
<evidence type="ECO:0000313" key="2">
    <source>
        <dbReference type="EMBL" id="MED6190161.1"/>
    </source>
</evidence>
<feature type="region of interest" description="Disordered" evidence="1">
    <location>
        <begin position="1"/>
        <end position="26"/>
    </location>
</feature>